<comment type="caution">
    <text evidence="2">The sequence shown here is derived from an EMBL/GenBank/DDBJ whole genome shotgun (WGS) entry which is preliminary data.</text>
</comment>
<feature type="transmembrane region" description="Helical" evidence="1">
    <location>
        <begin position="80"/>
        <end position="100"/>
    </location>
</feature>
<evidence type="ECO:0000256" key="1">
    <source>
        <dbReference type="SAM" id="Phobius"/>
    </source>
</evidence>
<sequence>MADLFNLLIKIGPIALSLGVTVSVALAILGFARRSADKAKWLGRYVLGLTMVGLVAMFVGAGSGIAVFCTSEKMGNLCGLGGVFGSGPLLAGIALAIYAYRRVLQTSDAP</sequence>
<evidence type="ECO:0000313" key="2">
    <source>
        <dbReference type="EMBL" id="KKW67183.1"/>
    </source>
</evidence>
<keyword evidence="1" id="KW-0812">Transmembrane</keyword>
<keyword evidence="3" id="KW-1185">Reference proteome</keyword>
<feature type="transmembrane region" description="Helical" evidence="1">
    <location>
        <begin position="12"/>
        <end position="32"/>
    </location>
</feature>
<feature type="transmembrane region" description="Helical" evidence="1">
    <location>
        <begin position="44"/>
        <end position="68"/>
    </location>
</feature>
<reference evidence="2 3" key="1">
    <citation type="submission" date="2015-05" db="EMBL/GenBank/DDBJ databases">
        <title>Draft genome sequence of Lampropedia sp. CT6, isolated from the microbial mat of a hot water spring, located at Manikaran, India.</title>
        <authorList>
            <person name="Tripathi C."/>
            <person name="Rani P."/>
            <person name="Mahato N.K."/>
            <person name="Lal R."/>
        </authorList>
    </citation>
    <scope>NUCLEOTIDE SEQUENCE [LARGE SCALE GENOMIC DNA]</scope>
    <source>
        <strain evidence="2 3">CT6</strain>
    </source>
</reference>
<dbReference type="AlphaFoldDB" id="A0A0U1PX99"/>
<dbReference type="STRING" id="1610491.AAV94_11715"/>
<name>A0A0U1PX99_9BURK</name>
<dbReference type="EMBL" id="LBNQ01000035">
    <property type="protein sequence ID" value="KKW67183.1"/>
    <property type="molecule type" value="Genomic_DNA"/>
</dbReference>
<accession>A0A0U1PX99</accession>
<evidence type="ECO:0000313" key="3">
    <source>
        <dbReference type="Proteomes" id="UP000050580"/>
    </source>
</evidence>
<gene>
    <name evidence="2" type="ORF">AAV94_11715</name>
</gene>
<dbReference type="Proteomes" id="UP000050580">
    <property type="component" value="Unassembled WGS sequence"/>
</dbReference>
<keyword evidence="1" id="KW-0472">Membrane</keyword>
<proteinExistence type="predicted"/>
<organism evidence="2 3">
    <name type="scientific">Lampropedia cohaerens</name>
    <dbReference type="NCBI Taxonomy" id="1610491"/>
    <lineage>
        <taxon>Bacteria</taxon>
        <taxon>Pseudomonadati</taxon>
        <taxon>Pseudomonadota</taxon>
        <taxon>Betaproteobacteria</taxon>
        <taxon>Burkholderiales</taxon>
        <taxon>Comamonadaceae</taxon>
        <taxon>Lampropedia</taxon>
    </lineage>
</organism>
<protein>
    <recommendedName>
        <fullName evidence="4">Transmembrane protein</fullName>
    </recommendedName>
</protein>
<evidence type="ECO:0008006" key="4">
    <source>
        <dbReference type="Google" id="ProtNLM"/>
    </source>
</evidence>
<keyword evidence="1" id="KW-1133">Transmembrane helix</keyword>
<dbReference type="RefSeq" id="WP_046742424.1">
    <property type="nucleotide sequence ID" value="NZ_LBNQ01000035.1"/>
</dbReference>